<sequence>MSKIIGIDLGTSNSAAAVLEGAKPTIIPSAEGATVAGKAFPSVVAVTKDGQMLVGEPARRQAVTNPEGTVAAVKRKMGTKEKFTLHGKEYTPEQISAFILQKIKKDAESFLGQPVAKVVITVPAYFDDAQRQATKNAGEIAGLDVVRIINEPTAAAMAYGLDKLSGEQNILVFDLGGGTLDVTVMNISADGGGPASAEASVGKQATFEVISTSGDTKLGGTDMDKAIMDFIVSEFKSQSGIDVSSDAQALNRVREAAEKAKIELSTVLETDINLPFITADQNGPKHLQLKITRTKLEEKVKPLIDRMRGPVEQALRDSKLSVNEISKIILVGGPTRMPVIQKFVEDYIGKKVERGIDPMEAVAQGAAVQAAILGGEFKDRSVLLLDVTPLTLGVETLGGVSTPQIERNTTIPTSKTMTFSTAADSQTSVDIHVLQGERPMAADNKSLGRFILDGIMPAPRGVPKIDVSFDIDANGILTVKASDQATGKSQHITIQGSSNLSKEEIERMKKEAEANAAEDRAKRELIETRNQADQVIAITERTLKDAGEKVSEEQKKAVEEKVSALKAVKDGNDLQAIKTAMDALSGEIQKIGEGLYSQNTQASAPDGGQATPNPQEPQNDQPAGENKTVDAEYQEVKQENPGK</sequence>
<dbReference type="PROSITE" id="PS01036">
    <property type="entry name" value="HSP70_3"/>
    <property type="match status" value="1"/>
</dbReference>
<dbReference type="STRING" id="1817832.A3J48_04670"/>
<evidence type="ECO:0000256" key="1">
    <source>
        <dbReference type="ARBA" id="ARBA00007381"/>
    </source>
</evidence>
<dbReference type="FunFam" id="3.30.420.40:FF:000071">
    <property type="entry name" value="Molecular chaperone DnaK"/>
    <property type="match status" value="1"/>
</dbReference>
<evidence type="ECO:0000256" key="3">
    <source>
        <dbReference type="ARBA" id="ARBA00022741"/>
    </source>
</evidence>
<comment type="similarity">
    <text evidence="1 7 8">Belongs to the heat shock protein 70 family.</text>
</comment>
<dbReference type="PANTHER" id="PTHR19375">
    <property type="entry name" value="HEAT SHOCK PROTEIN 70KDA"/>
    <property type="match status" value="1"/>
</dbReference>
<evidence type="ECO:0000256" key="10">
    <source>
        <dbReference type="SAM" id="MobiDB-lite"/>
    </source>
</evidence>
<dbReference type="FunFam" id="3.90.640.10:FF:000003">
    <property type="entry name" value="Molecular chaperone DnaK"/>
    <property type="match status" value="1"/>
</dbReference>
<dbReference type="Gene3D" id="3.90.640.10">
    <property type="entry name" value="Actin, Chain A, domain 4"/>
    <property type="match status" value="1"/>
</dbReference>
<evidence type="ECO:0000313" key="11">
    <source>
        <dbReference type="EMBL" id="OGE85582.1"/>
    </source>
</evidence>
<dbReference type="GO" id="GO:0051082">
    <property type="term" value="F:unfolded protein binding"/>
    <property type="evidence" value="ECO:0007669"/>
    <property type="project" value="InterPro"/>
</dbReference>
<dbReference type="PROSITE" id="PS00297">
    <property type="entry name" value="HSP70_1"/>
    <property type="match status" value="1"/>
</dbReference>
<dbReference type="InterPro" id="IPR013126">
    <property type="entry name" value="Hsp_70_fam"/>
</dbReference>
<dbReference type="GO" id="GO:0140662">
    <property type="term" value="F:ATP-dependent protein folding chaperone"/>
    <property type="evidence" value="ECO:0007669"/>
    <property type="project" value="InterPro"/>
</dbReference>
<evidence type="ECO:0000256" key="8">
    <source>
        <dbReference type="RuleBase" id="RU003322"/>
    </source>
</evidence>
<dbReference type="SUPFAM" id="SSF100934">
    <property type="entry name" value="Heat shock protein 70kD (HSP70), C-terminal subdomain"/>
    <property type="match status" value="1"/>
</dbReference>
<evidence type="ECO:0000256" key="4">
    <source>
        <dbReference type="ARBA" id="ARBA00022840"/>
    </source>
</evidence>
<dbReference type="InterPro" id="IPR012725">
    <property type="entry name" value="Chaperone_DnaK"/>
</dbReference>
<dbReference type="SUPFAM" id="SSF100920">
    <property type="entry name" value="Heat shock protein 70kD (HSP70), peptide-binding domain"/>
    <property type="match status" value="1"/>
</dbReference>
<dbReference type="InterPro" id="IPR029047">
    <property type="entry name" value="HSP70_peptide-bd_sf"/>
</dbReference>
<dbReference type="SUPFAM" id="SSF53067">
    <property type="entry name" value="Actin-like ATPase domain"/>
    <property type="match status" value="2"/>
</dbReference>
<dbReference type="Gene3D" id="1.20.1270.10">
    <property type="match status" value="1"/>
</dbReference>
<dbReference type="HAMAP" id="MF_00332">
    <property type="entry name" value="DnaK"/>
    <property type="match status" value="1"/>
</dbReference>
<evidence type="ECO:0000256" key="6">
    <source>
        <dbReference type="ARBA" id="ARBA00023186"/>
    </source>
</evidence>
<keyword evidence="4 7" id="KW-0067">ATP-binding</keyword>
<comment type="induction">
    <text evidence="7">By stress conditions e.g. heat shock.</text>
</comment>
<dbReference type="EMBL" id="MFES01000025">
    <property type="protein sequence ID" value="OGE85582.1"/>
    <property type="molecule type" value="Genomic_DNA"/>
</dbReference>
<dbReference type="InterPro" id="IPR029048">
    <property type="entry name" value="HSP70_C_sf"/>
</dbReference>
<dbReference type="NCBIfam" id="NF001413">
    <property type="entry name" value="PRK00290.1"/>
    <property type="match status" value="1"/>
</dbReference>
<evidence type="ECO:0000313" key="12">
    <source>
        <dbReference type="Proteomes" id="UP000176786"/>
    </source>
</evidence>
<dbReference type="GO" id="GO:0005524">
    <property type="term" value="F:ATP binding"/>
    <property type="evidence" value="ECO:0007669"/>
    <property type="project" value="UniProtKB-UniRule"/>
</dbReference>
<dbReference type="PROSITE" id="PS00329">
    <property type="entry name" value="HSP70_2"/>
    <property type="match status" value="1"/>
</dbReference>
<dbReference type="Pfam" id="PF00012">
    <property type="entry name" value="HSP70"/>
    <property type="match status" value="2"/>
</dbReference>
<dbReference type="InterPro" id="IPR043129">
    <property type="entry name" value="ATPase_NBD"/>
</dbReference>
<dbReference type="NCBIfam" id="TIGR02350">
    <property type="entry name" value="prok_dnaK"/>
    <property type="match status" value="1"/>
</dbReference>
<comment type="caution">
    <text evidence="11">The sequence shown here is derived from an EMBL/GenBank/DDBJ whole genome shotgun (WGS) entry which is preliminary data.</text>
</comment>
<evidence type="ECO:0000256" key="2">
    <source>
        <dbReference type="ARBA" id="ARBA00022553"/>
    </source>
</evidence>
<proteinExistence type="evidence at transcript level"/>
<dbReference type="InterPro" id="IPR018181">
    <property type="entry name" value="Heat_shock_70_CS"/>
</dbReference>
<feature type="compositionally biased region" description="Basic and acidic residues" evidence="10">
    <location>
        <begin position="627"/>
        <end position="643"/>
    </location>
</feature>
<dbReference type="FunFam" id="2.60.34.10:FF:000014">
    <property type="entry name" value="Chaperone protein DnaK HSP70"/>
    <property type="match status" value="1"/>
</dbReference>
<dbReference type="Gene3D" id="3.30.420.40">
    <property type="match status" value="2"/>
</dbReference>
<evidence type="ECO:0000256" key="7">
    <source>
        <dbReference type="HAMAP-Rule" id="MF_00332"/>
    </source>
</evidence>
<organism evidence="11 12">
    <name type="scientific">Candidatus Doudnabacteria bacterium RIFCSPHIGHO2_02_FULL_46_11</name>
    <dbReference type="NCBI Taxonomy" id="1817832"/>
    <lineage>
        <taxon>Bacteria</taxon>
        <taxon>Candidatus Doudnaibacteriota</taxon>
    </lineage>
</organism>
<dbReference type="Proteomes" id="UP000176786">
    <property type="component" value="Unassembled WGS sequence"/>
</dbReference>
<accession>A0A1F5P763</accession>
<evidence type="ECO:0000256" key="9">
    <source>
        <dbReference type="SAM" id="Coils"/>
    </source>
</evidence>
<keyword evidence="6 7" id="KW-0143">Chaperone</keyword>
<gene>
    <name evidence="7" type="primary">dnaK</name>
    <name evidence="11" type="ORF">A3J48_04670</name>
</gene>
<evidence type="ECO:0000256" key="5">
    <source>
        <dbReference type="ARBA" id="ARBA00023016"/>
    </source>
</evidence>
<protein>
    <recommendedName>
        <fullName evidence="7">Chaperone protein DnaK</fullName>
    </recommendedName>
    <alternativeName>
        <fullName evidence="7">HSP70</fullName>
    </alternativeName>
    <alternativeName>
        <fullName evidence="7">Heat shock 70 kDa protein</fullName>
    </alternativeName>
    <alternativeName>
        <fullName evidence="7">Heat shock protein 70</fullName>
    </alternativeName>
</protein>
<name>A0A1F5P763_9BACT</name>
<dbReference type="AlphaFoldDB" id="A0A1F5P763"/>
<keyword evidence="3 7" id="KW-0547">Nucleotide-binding</keyword>
<feature type="region of interest" description="Disordered" evidence="10">
    <location>
        <begin position="594"/>
        <end position="643"/>
    </location>
</feature>
<feature type="coiled-coil region" evidence="9">
    <location>
        <begin position="500"/>
        <end position="556"/>
    </location>
</feature>
<feature type="compositionally biased region" description="Polar residues" evidence="10">
    <location>
        <begin position="610"/>
        <end position="621"/>
    </location>
</feature>
<dbReference type="Gene3D" id="2.60.34.10">
    <property type="entry name" value="Substrate Binding Domain Of DNAk, Chain A, domain 1"/>
    <property type="match status" value="1"/>
</dbReference>
<feature type="modified residue" description="Phosphothreonine; by autocatalysis" evidence="7">
    <location>
        <position position="179"/>
    </location>
</feature>
<comment type="function">
    <text evidence="7">Acts as a chaperone.</text>
</comment>
<keyword evidence="5 7" id="KW-0346">Stress response</keyword>
<dbReference type="CDD" id="cd10234">
    <property type="entry name" value="ASKHA_NBD_HSP70_DnaK-like"/>
    <property type="match status" value="1"/>
</dbReference>
<keyword evidence="9" id="KW-0175">Coiled coil</keyword>
<reference evidence="11 12" key="1">
    <citation type="journal article" date="2016" name="Nat. Commun.">
        <title>Thousands of microbial genomes shed light on interconnected biogeochemical processes in an aquifer system.</title>
        <authorList>
            <person name="Anantharaman K."/>
            <person name="Brown C.T."/>
            <person name="Hug L.A."/>
            <person name="Sharon I."/>
            <person name="Castelle C.J."/>
            <person name="Probst A.J."/>
            <person name="Thomas B.C."/>
            <person name="Singh A."/>
            <person name="Wilkins M.J."/>
            <person name="Karaoz U."/>
            <person name="Brodie E.L."/>
            <person name="Williams K.H."/>
            <person name="Hubbard S.S."/>
            <person name="Banfield J.F."/>
        </authorList>
    </citation>
    <scope>NUCLEOTIDE SEQUENCE [LARGE SCALE GENOMIC DNA]</scope>
</reference>
<dbReference type="FunFam" id="1.20.1270.10:FF:000001">
    <property type="entry name" value="Molecular chaperone DnaK"/>
    <property type="match status" value="1"/>
</dbReference>
<dbReference type="PRINTS" id="PR00301">
    <property type="entry name" value="HEATSHOCK70"/>
</dbReference>
<keyword evidence="2 7" id="KW-0597">Phosphoprotein</keyword>